<protein>
    <submittedName>
        <fullName evidence="2">DUF3159 domain-containing protein</fullName>
    </submittedName>
</protein>
<feature type="transmembrane region" description="Helical" evidence="1">
    <location>
        <begin position="66"/>
        <end position="85"/>
    </location>
</feature>
<keyword evidence="3" id="KW-1185">Reference proteome</keyword>
<feature type="transmembrane region" description="Helical" evidence="1">
    <location>
        <begin position="97"/>
        <end position="125"/>
    </location>
</feature>
<dbReference type="PIRSF" id="PIRSF010219">
    <property type="entry name" value="UCP010219"/>
    <property type="match status" value="1"/>
</dbReference>
<proteinExistence type="predicted"/>
<sequence length="234" mass="25856">MAALADEDFSVYEAIGGVRGMVESVLPGLLFVVMFVATRELKWTVIASGALALVQVAIRLVTRQSFLGALTGLLSVAICLVWAWLSKDARNYYLPGFLINIFWIVLLSATVLVKVPGIGALVEYVRDPVFSGFRDWLRRWRSDRPLLKAYTIVTLMWIAVFALRLLVQVPLYLTKSVGLLGTARLIMGIPLYALAIWISWLIIATPFHHHTEELAAGREAAEQAEGEGDRAEGA</sequence>
<dbReference type="Proteomes" id="UP001373159">
    <property type="component" value="Unassembled WGS sequence"/>
</dbReference>
<evidence type="ECO:0000256" key="1">
    <source>
        <dbReference type="SAM" id="Phobius"/>
    </source>
</evidence>
<dbReference type="RefSeq" id="WP_340469755.1">
    <property type="nucleotide sequence ID" value="NZ_JBANBB010000001.1"/>
</dbReference>
<gene>
    <name evidence="2" type="ORF">V8P97_04860</name>
</gene>
<dbReference type="InterPro" id="IPR016566">
    <property type="entry name" value="UCP010219"/>
</dbReference>
<keyword evidence="1" id="KW-0472">Membrane</keyword>
<dbReference type="EMBL" id="JBANBB010000001">
    <property type="protein sequence ID" value="MEK0306791.1"/>
    <property type="molecule type" value="Genomic_DNA"/>
</dbReference>
<keyword evidence="1" id="KW-0812">Transmembrane</keyword>
<dbReference type="Pfam" id="PF11361">
    <property type="entry name" value="DUF3159"/>
    <property type="match status" value="1"/>
</dbReference>
<accession>A0ABU8ZNH0</accession>
<feature type="transmembrane region" description="Helical" evidence="1">
    <location>
        <begin position="146"/>
        <end position="167"/>
    </location>
</feature>
<reference evidence="2 3" key="1">
    <citation type="submission" date="2024-02" db="EMBL/GenBank/DDBJ databases">
        <title>Bifidobacterium honeyensis sp. nov., isolated from the comb honey.</title>
        <authorList>
            <person name="Liu W."/>
            <person name="Li Y."/>
        </authorList>
    </citation>
    <scope>NUCLEOTIDE SEQUENCE [LARGE SCALE GENOMIC DNA]</scope>
    <source>
        <strain evidence="2 3">IMAU50988</strain>
    </source>
</reference>
<feature type="transmembrane region" description="Helical" evidence="1">
    <location>
        <begin position="179"/>
        <end position="203"/>
    </location>
</feature>
<organism evidence="2 3">
    <name type="scientific">Bifidobacterium favimelis</name>
    <dbReference type="NCBI Taxonomy" id="3122979"/>
    <lineage>
        <taxon>Bacteria</taxon>
        <taxon>Bacillati</taxon>
        <taxon>Actinomycetota</taxon>
        <taxon>Actinomycetes</taxon>
        <taxon>Bifidobacteriales</taxon>
        <taxon>Bifidobacteriaceae</taxon>
        <taxon>Bifidobacterium</taxon>
    </lineage>
</organism>
<comment type="caution">
    <text evidence="2">The sequence shown here is derived from an EMBL/GenBank/DDBJ whole genome shotgun (WGS) entry which is preliminary data.</text>
</comment>
<name>A0ABU8ZNH0_9BIFI</name>
<keyword evidence="1" id="KW-1133">Transmembrane helix</keyword>
<evidence type="ECO:0000313" key="3">
    <source>
        <dbReference type="Proteomes" id="UP001373159"/>
    </source>
</evidence>
<evidence type="ECO:0000313" key="2">
    <source>
        <dbReference type="EMBL" id="MEK0306791.1"/>
    </source>
</evidence>